<protein>
    <submittedName>
        <fullName evidence="2">RVT_3 domain-containing protein</fullName>
    </submittedName>
</protein>
<dbReference type="SUPFAM" id="SSF53098">
    <property type="entry name" value="Ribonuclease H-like"/>
    <property type="match status" value="1"/>
</dbReference>
<dbReference type="GO" id="GO:0004523">
    <property type="term" value="F:RNA-DNA hybrid ribonuclease activity"/>
    <property type="evidence" value="ECO:0007669"/>
    <property type="project" value="InterPro"/>
</dbReference>
<dbReference type="InterPro" id="IPR012337">
    <property type="entry name" value="RNaseH-like_sf"/>
</dbReference>
<evidence type="ECO:0000313" key="3">
    <source>
        <dbReference type="Proteomes" id="UP000187406"/>
    </source>
</evidence>
<keyword evidence="3" id="KW-1185">Reference proteome</keyword>
<dbReference type="InterPro" id="IPR053151">
    <property type="entry name" value="RNase_H-like"/>
</dbReference>
<dbReference type="AlphaFoldDB" id="A0A1Q3CLK2"/>
<name>A0A1Q3CLK2_CEPFO</name>
<sequence length="148" mass="16494">MVQRVKAWAGRTGMVMRDRHGTVLMDATLKTQQTRDPPTVEALAILEAMKLVLLKVWRNIVVESDAGVVLNEIRADQPSLTLYGNMIEEIKSLAKSFLSCHFSWINRVGNKVAHELAKVACSLETTCVWLDWITMFLSPVIIANSAGI</sequence>
<dbReference type="InterPro" id="IPR044730">
    <property type="entry name" value="RNase_H-like_dom_plant"/>
</dbReference>
<accession>A0A1Q3CLK2</accession>
<dbReference type="CDD" id="cd06222">
    <property type="entry name" value="RNase_H_like"/>
    <property type="match status" value="1"/>
</dbReference>
<comment type="caution">
    <text evidence="2">The sequence shown here is derived from an EMBL/GenBank/DDBJ whole genome shotgun (WGS) entry which is preliminary data.</text>
</comment>
<evidence type="ECO:0000259" key="1">
    <source>
        <dbReference type="Pfam" id="PF13456"/>
    </source>
</evidence>
<dbReference type="InterPro" id="IPR002156">
    <property type="entry name" value="RNaseH_domain"/>
</dbReference>
<dbReference type="GO" id="GO:0003676">
    <property type="term" value="F:nucleic acid binding"/>
    <property type="evidence" value="ECO:0007669"/>
    <property type="project" value="InterPro"/>
</dbReference>
<proteinExistence type="predicted"/>
<dbReference type="Proteomes" id="UP000187406">
    <property type="component" value="Unassembled WGS sequence"/>
</dbReference>
<dbReference type="Pfam" id="PF13456">
    <property type="entry name" value="RVT_3"/>
    <property type="match status" value="1"/>
</dbReference>
<dbReference type="EMBL" id="BDDD01002299">
    <property type="protein sequence ID" value="GAV80971.1"/>
    <property type="molecule type" value="Genomic_DNA"/>
</dbReference>
<feature type="domain" description="RNase H type-1" evidence="1">
    <location>
        <begin position="9"/>
        <end position="119"/>
    </location>
</feature>
<dbReference type="PANTHER" id="PTHR47723">
    <property type="entry name" value="OS05G0353850 PROTEIN"/>
    <property type="match status" value="1"/>
</dbReference>
<dbReference type="OrthoDB" id="1752249at2759"/>
<dbReference type="InParanoid" id="A0A1Q3CLK2"/>
<dbReference type="Gene3D" id="3.30.420.10">
    <property type="entry name" value="Ribonuclease H-like superfamily/Ribonuclease H"/>
    <property type="match status" value="1"/>
</dbReference>
<reference evidence="3" key="1">
    <citation type="submission" date="2016-04" db="EMBL/GenBank/DDBJ databases">
        <title>Cephalotus genome sequencing.</title>
        <authorList>
            <person name="Fukushima K."/>
            <person name="Hasebe M."/>
            <person name="Fang X."/>
        </authorList>
    </citation>
    <scope>NUCLEOTIDE SEQUENCE [LARGE SCALE GENOMIC DNA]</scope>
    <source>
        <strain evidence="3">cv. St1</strain>
    </source>
</reference>
<dbReference type="PANTHER" id="PTHR47723:SF19">
    <property type="entry name" value="POLYNUCLEOTIDYL TRANSFERASE, RIBONUCLEASE H-LIKE SUPERFAMILY PROTEIN"/>
    <property type="match status" value="1"/>
</dbReference>
<dbReference type="InterPro" id="IPR036397">
    <property type="entry name" value="RNaseH_sf"/>
</dbReference>
<organism evidence="2 3">
    <name type="scientific">Cephalotus follicularis</name>
    <name type="common">Albany pitcher plant</name>
    <dbReference type="NCBI Taxonomy" id="3775"/>
    <lineage>
        <taxon>Eukaryota</taxon>
        <taxon>Viridiplantae</taxon>
        <taxon>Streptophyta</taxon>
        <taxon>Embryophyta</taxon>
        <taxon>Tracheophyta</taxon>
        <taxon>Spermatophyta</taxon>
        <taxon>Magnoliopsida</taxon>
        <taxon>eudicotyledons</taxon>
        <taxon>Gunneridae</taxon>
        <taxon>Pentapetalae</taxon>
        <taxon>rosids</taxon>
        <taxon>fabids</taxon>
        <taxon>Oxalidales</taxon>
        <taxon>Cephalotaceae</taxon>
        <taxon>Cephalotus</taxon>
    </lineage>
</organism>
<evidence type="ECO:0000313" key="2">
    <source>
        <dbReference type="EMBL" id="GAV80971.1"/>
    </source>
</evidence>
<gene>
    <name evidence="2" type="ORF">CFOL_v3_24430</name>
</gene>